<evidence type="ECO:0000259" key="3">
    <source>
        <dbReference type="PROSITE" id="PS50109"/>
    </source>
</evidence>
<dbReference type="RefSeq" id="XP_033661135.1">
    <property type="nucleotide sequence ID" value="XM_033818809.1"/>
</dbReference>
<dbReference type="Gene3D" id="3.30.450.20">
    <property type="entry name" value="PAS domain"/>
    <property type="match status" value="2"/>
</dbReference>
<dbReference type="PRINTS" id="PR00344">
    <property type="entry name" value="BCTRLSENSOR"/>
</dbReference>
<dbReference type="InterPro" id="IPR036097">
    <property type="entry name" value="HisK_dim/P_sf"/>
</dbReference>
<dbReference type="PANTHER" id="PTHR43719">
    <property type="entry name" value="TWO-COMPONENT HISTIDINE KINASE"/>
    <property type="match status" value="1"/>
</dbReference>
<dbReference type="InterPro" id="IPR003594">
    <property type="entry name" value="HATPase_dom"/>
</dbReference>
<evidence type="ECO:0000256" key="1">
    <source>
        <dbReference type="ARBA" id="ARBA00022553"/>
    </source>
</evidence>
<dbReference type="SMART" id="SM00448">
    <property type="entry name" value="REC"/>
    <property type="match status" value="1"/>
</dbReference>
<dbReference type="InterPro" id="IPR005467">
    <property type="entry name" value="His_kinase_dom"/>
</dbReference>
<feature type="domain" description="Response regulatory" evidence="4">
    <location>
        <begin position="866"/>
        <end position="994"/>
    </location>
</feature>
<keyword evidence="6" id="KW-1185">Reference proteome</keyword>
<dbReference type="PROSITE" id="PS50110">
    <property type="entry name" value="RESPONSE_REGULATORY"/>
    <property type="match status" value="1"/>
</dbReference>
<dbReference type="InterPro" id="IPR011006">
    <property type="entry name" value="CheY-like_superfamily"/>
</dbReference>
<dbReference type="Gene3D" id="3.40.50.2300">
    <property type="match status" value="1"/>
</dbReference>
<dbReference type="GO" id="GO:0000155">
    <property type="term" value="F:phosphorelay sensor kinase activity"/>
    <property type="evidence" value="ECO:0007669"/>
    <property type="project" value="InterPro"/>
</dbReference>
<dbReference type="CDD" id="cd00082">
    <property type="entry name" value="HisKA"/>
    <property type="match status" value="1"/>
</dbReference>
<dbReference type="EMBL" id="ML993628">
    <property type="protein sequence ID" value="KAF2160246.1"/>
    <property type="molecule type" value="Genomic_DNA"/>
</dbReference>
<dbReference type="Pfam" id="PF00072">
    <property type="entry name" value="Response_reg"/>
    <property type="match status" value="1"/>
</dbReference>
<keyword evidence="1 2" id="KW-0597">Phosphoprotein</keyword>
<dbReference type="InterPro" id="IPR004358">
    <property type="entry name" value="Sig_transdc_His_kin-like_C"/>
</dbReference>
<dbReference type="CDD" id="cd17546">
    <property type="entry name" value="REC_hyHK_CKI1_RcsC-like"/>
    <property type="match status" value="1"/>
</dbReference>
<dbReference type="Pfam" id="PF02518">
    <property type="entry name" value="HATPase_c"/>
    <property type="match status" value="1"/>
</dbReference>
<dbReference type="SUPFAM" id="SSF55785">
    <property type="entry name" value="PYP-like sensor domain (PAS domain)"/>
    <property type="match status" value="2"/>
</dbReference>
<dbReference type="CDD" id="cd00130">
    <property type="entry name" value="PAS"/>
    <property type="match status" value="1"/>
</dbReference>
<dbReference type="NCBIfam" id="TIGR00229">
    <property type="entry name" value="sensory_box"/>
    <property type="match status" value="1"/>
</dbReference>
<dbReference type="InterPro" id="IPR035965">
    <property type="entry name" value="PAS-like_dom_sf"/>
</dbReference>
<dbReference type="SMART" id="SM00388">
    <property type="entry name" value="HisKA"/>
    <property type="match status" value="1"/>
</dbReference>
<dbReference type="PROSITE" id="PS50109">
    <property type="entry name" value="HIS_KIN"/>
    <property type="match status" value="1"/>
</dbReference>
<dbReference type="Gene3D" id="3.30.565.10">
    <property type="entry name" value="Histidine kinase-like ATPase, C-terminal domain"/>
    <property type="match status" value="1"/>
</dbReference>
<dbReference type="OrthoDB" id="60033at2759"/>
<dbReference type="InterPro" id="IPR003661">
    <property type="entry name" value="HisK_dim/P_dom"/>
</dbReference>
<dbReference type="Pfam" id="PF13188">
    <property type="entry name" value="PAS_8"/>
    <property type="match status" value="1"/>
</dbReference>
<dbReference type="InterPro" id="IPR036890">
    <property type="entry name" value="HATPase_C_sf"/>
</dbReference>
<evidence type="ECO:0000259" key="4">
    <source>
        <dbReference type="PROSITE" id="PS50110"/>
    </source>
</evidence>
<evidence type="ECO:0000256" key="2">
    <source>
        <dbReference type="PROSITE-ProRule" id="PRU00169"/>
    </source>
</evidence>
<reference evidence="5" key="1">
    <citation type="journal article" date="2020" name="Stud. Mycol.">
        <title>101 Dothideomycetes genomes: a test case for predicting lifestyles and emergence of pathogens.</title>
        <authorList>
            <person name="Haridas S."/>
            <person name="Albert R."/>
            <person name="Binder M."/>
            <person name="Bloem J."/>
            <person name="Labutti K."/>
            <person name="Salamov A."/>
            <person name="Andreopoulos B."/>
            <person name="Baker S."/>
            <person name="Barry K."/>
            <person name="Bills G."/>
            <person name="Bluhm B."/>
            <person name="Cannon C."/>
            <person name="Castanera R."/>
            <person name="Culley D."/>
            <person name="Daum C."/>
            <person name="Ezra D."/>
            <person name="Gonzalez J."/>
            <person name="Henrissat B."/>
            <person name="Kuo A."/>
            <person name="Liang C."/>
            <person name="Lipzen A."/>
            <person name="Lutzoni F."/>
            <person name="Magnuson J."/>
            <person name="Mondo S."/>
            <person name="Nolan M."/>
            <person name="Ohm R."/>
            <person name="Pangilinan J."/>
            <person name="Park H.-J."/>
            <person name="Ramirez L."/>
            <person name="Alfaro M."/>
            <person name="Sun H."/>
            <person name="Tritt A."/>
            <person name="Yoshinaga Y."/>
            <person name="Zwiers L.-H."/>
            <person name="Turgeon B."/>
            <person name="Goodwin S."/>
            <person name="Spatafora J."/>
            <person name="Crous P."/>
            <person name="Grigoriev I."/>
        </authorList>
    </citation>
    <scope>NUCLEOTIDE SEQUENCE</scope>
    <source>
        <strain evidence="5">ATCC 36951</strain>
    </source>
</reference>
<dbReference type="InterPro" id="IPR050956">
    <property type="entry name" value="2C_system_His_kinase"/>
</dbReference>
<dbReference type="Gene3D" id="1.10.287.130">
    <property type="match status" value="1"/>
</dbReference>
<sequence length="997" mass="111490">MCTLAAPYTPIVTGHTQKGNRLSTVLGLHDVTNPTFGASHELSEHLARFRNHDWPSTELGPLQSWPHALRQWVNVMMADPRAVALWWGRNRLCLYNDAYRDILGKRHSWALSKPLTSVWPDEDPNTARLREAFNHADATGQPTFGGDTCFFVDRSGFKEEVWASWALIPIMGPSENIAYFNPCSETTKQVLYDRRMATLLAVERASNEATNLKDWSRSVLVGLESNSADIPFAALYSMSNRSSARDHSALGSLNGTPIAASVAFASSQWTLEGVLEMESSTLDLPTTMDWDLAIEIFGPMLAQSIDTNGVQFLNVDNGDNSFPSTLSGKAYSRAWGDLCKSALIIPLAERDRGSHRGFLLLGLNPCCRYDKDYEKFTMLVTSQLRRSLDSVCLIEARQMVMEAELTTYEHALLTERLTVSQLDVKDREMRFRKMADMSMVGMFEVSAIGELNYANPYWYNLTGYPRGNHPALDWVRVIHEDDRDKFAGKWALMKEGEALQFEIRLSKPYVSDDFVDGQRLEGETWVAAAAHAEYKDGKVLNVVGTVADISRHKFMEGFQQRRTAEALELKRQQEAFMDMASHEARNPLAAISLSVESILDTYESMLQKPDDRFLISRDTIESSLDSANTIMACVAHQKTIIDDVLTLSKLNSGLLQTSPVEVNPVVEVDGALKIFEPELLQADIELDFNVTDSYHRQEMSRVLLDPVRLRQILINLFTNAIKFTKGEPRRRITVSLAATTERPSRSVEGVSYLSSSSKRAVSPARGNDIVYVLLAVEDTGCGIDKSGLDRLFQRFQQASPKTHIKYGGSGLGLFICKELARLQGGQIGVMSERGKGSTLAFYIRATKCSPTQLNASKDETYTRDCHILLVEDNLVNQRVMMKQLQKAGYTVAICNHGQEALDYINTTHFAKEDGVKLDIVLCDVEMPVMNGLECSQRIRTMERQGELNGEVPMIAVTANARVEQQELALQAGFDAVITKPFRMNALLPELERFCLGV</sequence>
<gene>
    <name evidence="5" type="ORF">M409DRAFT_70592</name>
</gene>
<dbReference type="SUPFAM" id="SSF52172">
    <property type="entry name" value="CheY-like"/>
    <property type="match status" value="1"/>
</dbReference>
<dbReference type="SMART" id="SM00387">
    <property type="entry name" value="HATPase_c"/>
    <property type="match status" value="1"/>
</dbReference>
<dbReference type="AlphaFoldDB" id="A0A6A6C4C6"/>
<dbReference type="PANTHER" id="PTHR43719:SF30">
    <property type="entry name" value="TWO-COMPONENT SYSTEM RESPONSE REGULATOR"/>
    <property type="match status" value="1"/>
</dbReference>
<proteinExistence type="predicted"/>
<dbReference type="InterPro" id="IPR001789">
    <property type="entry name" value="Sig_transdc_resp-reg_receiver"/>
</dbReference>
<dbReference type="SUPFAM" id="SSF55874">
    <property type="entry name" value="ATPase domain of HSP90 chaperone/DNA topoisomerase II/histidine kinase"/>
    <property type="match status" value="1"/>
</dbReference>
<evidence type="ECO:0000313" key="6">
    <source>
        <dbReference type="Proteomes" id="UP000799537"/>
    </source>
</evidence>
<evidence type="ECO:0008006" key="7">
    <source>
        <dbReference type="Google" id="ProtNLM"/>
    </source>
</evidence>
<dbReference type="SUPFAM" id="SSF47384">
    <property type="entry name" value="Homodimeric domain of signal transducing histidine kinase"/>
    <property type="match status" value="1"/>
</dbReference>
<feature type="modified residue" description="4-aspartylphosphate" evidence="2">
    <location>
        <position position="923"/>
    </location>
</feature>
<protein>
    <recommendedName>
        <fullName evidence="7">Histidine kinase</fullName>
    </recommendedName>
</protein>
<name>A0A6A6C4C6_ZASCE</name>
<dbReference type="GeneID" id="54572081"/>
<organism evidence="5 6">
    <name type="scientific">Zasmidium cellare ATCC 36951</name>
    <dbReference type="NCBI Taxonomy" id="1080233"/>
    <lineage>
        <taxon>Eukaryota</taxon>
        <taxon>Fungi</taxon>
        <taxon>Dikarya</taxon>
        <taxon>Ascomycota</taxon>
        <taxon>Pezizomycotina</taxon>
        <taxon>Dothideomycetes</taxon>
        <taxon>Dothideomycetidae</taxon>
        <taxon>Mycosphaerellales</taxon>
        <taxon>Mycosphaerellaceae</taxon>
        <taxon>Zasmidium</taxon>
    </lineage>
</organism>
<evidence type="ECO:0000313" key="5">
    <source>
        <dbReference type="EMBL" id="KAF2160246.1"/>
    </source>
</evidence>
<dbReference type="Pfam" id="PF00512">
    <property type="entry name" value="HisKA"/>
    <property type="match status" value="1"/>
</dbReference>
<dbReference type="Proteomes" id="UP000799537">
    <property type="component" value="Unassembled WGS sequence"/>
</dbReference>
<feature type="domain" description="Histidine kinase" evidence="3">
    <location>
        <begin position="579"/>
        <end position="847"/>
    </location>
</feature>
<dbReference type="InterPro" id="IPR000014">
    <property type="entry name" value="PAS"/>
</dbReference>
<accession>A0A6A6C4C6</accession>